<reference evidence="3 4" key="1">
    <citation type="submission" date="2019-03" db="EMBL/GenBank/DDBJ databases">
        <title>Genomic analyses of the natural microbiome of Caenorhabditis elegans.</title>
        <authorList>
            <person name="Samuel B."/>
        </authorList>
    </citation>
    <scope>NUCLEOTIDE SEQUENCE [LARGE SCALE GENOMIC DNA]</scope>
    <source>
        <strain evidence="3 4">BIGb0156</strain>
    </source>
</reference>
<dbReference type="OrthoDB" id="6615244at2"/>
<dbReference type="InterPro" id="IPR011050">
    <property type="entry name" value="Pectin_lyase_fold/virulence"/>
</dbReference>
<protein>
    <submittedName>
        <fullName evidence="3">Pectate lyase-like protein</fullName>
    </submittedName>
</protein>
<feature type="domain" description="Tail spike TSP1/Gp66 N-terminal" evidence="2">
    <location>
        <begin position="67"/>
        <end position="123"/>
    </location>
</feature>
<proteinExistence type="predicted"/>
<dbReference type="GO" id="GO:0016829">
    <property type="term" value="F:lyase activity"/>
    <property type="evidence" value="ECO:0007669"/>
    <property type="project" value="UniProtKB-KW"/>
</dbReference>
<name>A0A4R6EZ80_SCAGO</name>
<evidence type="ECO:0000259" key="1">
    <source>
        <dbReference type="Pfam" id="PF12708"/>
    </source>
</evidence>
<comment type="caution">
    <text evidence="3">The sequence shown here is derived from an EMBL/GenBank/DDBJ whole genome shotgun (WGS) entry which is preliminary data.</text>
</comment>
<feature type="domain" description="Rhamnogalacturonase A/B/Epimerase-like pectate lyase" evidence="1">
    <location>
        <begin position="175"/>
        <end position="236"/>
    </location>
</feature>
<dbReference type="RefSeq" id="WP_133459853.1">
    <property type="nucleotide sequence ID" value="NZ_SNVX01000001.1"/>
</dbReference>
<dbReference type="EMBL" id="SNVX01000001">
    <property type="protein sequence ID" value="TDN64236.1"/>
    <property type="molecule type" value="Genomic_DNA"/>
</dbReference>
<dbReference type="Pfam" id="PF18668">
    <property type="entry name" value="Tail_spike_N"/>
    <property type="match status" value="1"/>
</dbReference>
<keyword evidence="3" id="KW-0456">Lyase</keyword>
<dbReference type="AlphaFoldDB" id="A0A4R6EZ80"/>
<dbReference type="Pfam" id="PF12708">
    <property type="entry name" value="Pect-lyase_RHGA_epim"/>
    <property type="match status" value="1"/>
</dbReference>
<evidence type="ECO:0000259" key="2">
    <source>
        <dbReference type="Pfam" id="PF18668"/>
    </source>
</evidence>
<evidence type="ECO:0000313" key="4">
    <source>
        <dbReference type="Proteomes" id="UP000295530"/>
    </source>
</evidence>
<evidence type="ECO:0000313" key="3">
    <source>
        <dbReference type="EMBL" id="TDN64236.1"/>
    </source>
</evidence>
<organism evidence="3 4">
    <name type="scientific">Scandinavium goeteborgense</name>
    <dbReference type="NCBI Taxonomy" id="1851514"/>
    <lineage>
        <taxon>Bacteria</taxon>
        <taxon>Pseudomonadati</taxon>
        <taxon>Pseudomonadota</taxon>
        <taxon>Gammaproteobacteria</taxon>
        <taxon>Enterobacterales</taxon>
        <taxon>Enterobacteriaceae</taxon>
        <taxon>Scandinavium</taxon>
    </lineage>
</organism>
<dbReference type="InterPro" id="IPR040775">
    <property type="entry name" value="Tail_spike_N"/>
</dbReference>
<accession>A0A4R6EZ80</accession>
<dbReference type="InterPro" id="IPR012334">
    <property type="entry name" value="Pectin_lyas_fold"/>
</dbReference>
<sequence>MATTPSQTPVASELPQDLKFNAGKIDEFVTSLALQYIDRFGGAHYTIEGLKQLVLQQIYNLGWNPVGTFQDGATVTGAGDILQDESTGVWYRWDDLATLPKTVPAGSTPDSTGGTGEGKWLAVDVNDVLRKELAEPTGAELVGAIDSDGNETTVQEAMNHYRGYTIKERLDEHLSVKAFGAKGDGITDDTAAFQSCINWCIANNAEIYVPGGDYLIKSTLVFTAGVTMRGKGVSAYTNKTIIRAGTAGMLLCDFQSAENYLVDLLFFGFEPIDVDAVNGYGQGATCNGLRFLRSNGAKDIDSVLRNVIVVSFVTGVSATGANLAIKGFGATACRFPIELKSAASAPDDFRGFVFDDLRFHKCGGNTTTSDSVCVKATGTLKNVMFTNLFADSGCHSLFYGALAEGATIDGVVVRQMDGDCITVVNTGITPSAAYQTYKVTNVSYQTPGSTAINGGWCVILRDAPGGLVTDINTAFTRKGVVNLSNSPDVSISDINGRNINAGTSVDGAIYDGVAITNNSVNCSISNLKIRNSLSSSQARSALFVDSTSMAHVQNISSSNCIATFDGGGVIRGDRFNANSAPSVGWGTSAPTTGAYMSGSIVFTSSPASGGGLGWRCIASGSPGTWEGF</sequence>
<keyword evidence="4" id="KW-1185">Reference proteome</keyword>
<dbReference type="SUPFAM" id="SSF51126">
    <property type="entry name" value="Pectin lyase-like"/>
    <property type="match status" value="1"/>
</dbReference>
<gene>
    <name evidence="3" type="ORF">EC847_101160</name>
</gene>
<dbReference type="Proteomes" id="UP000295530">
    <property type="component" value="Unassembled WGS sequence"/>
</dbReference>
<dbReference type="Gene3D" id="2.10.10.80">
    <property type="match status" value="1"/>
</dbReference>
<dbReference type="Gene3D" id="2.160.20.10">
    <property type="entry name" value="Single-stranded right-handed beta-helix, Pectin lyase-like"/>
    <property type="match status" value="1"/>
</dbReference>
<dbReference type="InterPro" id="IPR024535">
    <property type="entry name" value="RHGA/B-epi-like_pectate_lyase"/>
</dbReference>